<dbReference type="EMBL" id="JAIXMP010000023">
    <property type="protein sequence ID" value="KAI9255220.1"/>
    <property type="molecule type" value="Genomic_DNA"/>
</dbReference>
<keyword evidence="6" id="KW-1185">Reference proteome</keyword>
<dbReference type="InterPro" id="IPR007751">
    <property type="entry name" value="DUF676_lipase-like"/>
</dbReference>
<sequence length="474" mass="54424">MVNETTLIVLQHGLWGTASHMEFIEQQIVENLDSKTIVVLNVECNEDKYTYDGVDICGNRLADNIQDHVKYLADEENKKVTKLILIGYSLGGLMARYAVGILGKNGFFDSIEPFLFVTFATPHLGVRRETKSKFAKVYNFVTGHMLSRTGEQLQLLDKFENTNRPLLSIMADPKRPFHQYLAKFKTRRIYANVTNDRTVPYWTAAIEPYNYFEKMKNVELSLDTEYPSVVTAFDVRQHDDKNKQEREKERRNQTAVAIKFAILVFSPILFPILGTLAFTYIGTQGLVSRYRVSRILASSPLLLANVEGSTSANDEKETVEDHPSHDENTRIKRSNSGGSTTSDDDNTLLHHHHHHHHHKEDPVLMDTLDAMDTIPNETNIDRSPQTTQHTKTKDRRSLYNIEPSKTIRQTYSAMQLINEQFEIERNMQQLEWERVMVYIDTFNAHASIVCRAKRFTNTGGKAAIRHFVDSLLLE</sequence>
<dbReference type="InterPro" id="IPR029058">
    <property type="entry name" value="AB_hydrolase_fold"/>
</dbReference>
<feature type="transmembrane region" description="Helical" evidence="3">
    <location>
        <begin position="256"/>
        <end position="281"/>
    </location>
</feature>
<dbReference type="AlphaFoldDB" id="A0AAD5JV46"/>
<evidence type="ECO:0000256" key="2">
    <source>
        <dbReference type="SAM" id="MobiDB-lite"/>
    </source>
</evidence>
<feature type="domain" description="DUF676" evidence="4">
    <location>
        <begin position="3"/>
        <end position="203"/>
    </location>
</feature>
<feature type="compositionally biased region" description="Polar residues" evidence="2">
    <location>
        <begin position="375"/>
        <end position="389"/>
    </location>
</feature>
<evidence type="ECO:0000259" key="4">
    <source>
        <dbReference type="Pfam" id="PF05057"/>
    </source>
</evidence>
<dbReference type="PANTHER" id="PTHR12482:SF65">
    <property type="entry name" value="ESTERASE, PUTATIVE (AFU_ORTHOLOGUE AFUA_3G12320)-RELATED"/>
    <property type="match status" value="1"/>
</dbReference>
<proteinExistence type="inferred from homology"/>
<dbReference type="GO" id="GO:0047372">
    <property type="term" value="F:monoacylglycerol lipase activity"/>
    <property type="evidence" value="ECO:0007669"/>
    <property type="project" value="TreeGrafter"/>
</dbReference>
<evidence type="ECO:0000256" key="3">
    <source>
        <dbReference type="SAM" id="Phobius"/>
    </source>
</evidence>
<dbReference type="InterPro" id="IPR044294">
    <property type="entry name" value="Lipase-like"/>
</dbReference>
<evidence type="ECO:0000313" key="6">
    <source>
        <dbReference type="Proteomes" id="UP001209540"/>
    </source>
</evidence>
<evidence type="ECO:0000313" key="5">
    <source>
        <dbReference type="EMBL" id="KAI9255220.1"/>
    </source>
</evidence>
<gene>
    <name evidence="5" type="ORF">BDA99DRAFT_540135</name>
</gene>
<feature type="compositionally biased region" description="Basic and acidic residues" evidence="2">
    <location>
        <begin position="313"/>
        <end position="330"/>
    </location>
</feature>
<keyword evidence="3" id="KW-0472">Membrane</keyword>
<feature type="region of interest" description="Disordered" evidence="2">
    <location>
        <begin position="374"/>
        <end position="395"/>
    </location>
</feature>
<keyword evidence="3" id="KW-1133">Transmembrane helix</keyword>
<dbReference type="GO" id="GO:0004622">
    <property type="term" value="F:phosphatidylcholine lysophospholipase activity"/>
    <property type="evidence" value="ECO:0007669"/>
    <property type="project" value="TreeGrafter"/>
</dbReference>
<dbReference type="GO" id="GO:0005811">
    <property type="term" value="C:lipid droplet"/>
    <property type="evidence" value="ECO:0007669"/>
    <property type="project" value="TreeGrafter"/>
</dbReference>
<reference evidence="5" key="2">
    <citation type="submission" date="2023-02" db="EMBL/GenBank/DDBJ databases">
        <authorList>
            <consortium name="DOE Joint Genome Institute"/>
            <person name="Mondo S.J."/>
            <person name="Chang Y."/>
            <person name="Wang Y."/>
            <person name="Ahrendt S."/>
            <person name="Andreopoulos W."/>
            <person name="Barry K."/>
            <person name="Beard J."/>
            <person name="Benny G.L."/>
            <person name="Blankenship S."/>
            <person name="Bonito G."/>
            <person name="Cuomo C."/>
            <person name="Desiro A."/>
            <person name="Gervers K.A."/>
            <person name="Hundley H."/>
            <person name="Kuo A."/>
            <person name="LaButti K."/>
            <person name="Lang B.F."/>
            <person name="Lipzen A."/>
            <person name="O'Donnell K."/>
            <person name="Pangilinan J."/>
            <person name="Reynolds N."/>
            <person name="Sandor L."/>
            <person name="Smith M.W."/>
            <person name="Tsang A."/>
            <person name="Grigoriev I.V."/>
            <person name="Stajich J.E."/>
            <person name="Spatafora J.W."/>
        </authorList>
    </citation>
    <scope>NUCLEOTIDE SEQUENCE</scope>
    <source>
        <strain evidence="5">RSA 2281</strain>
    </source>
</reference>
<dbReference type="Gene3D" id="3.40.50.1820">
    <property type="entry name" value="alpha/beta hydrolase"/>
    <property type="match status" value="1"/>
</dbReference>
<comment type="caution">
    <text evidence="5">The sequence shown here is derived from an EMBL/GenBank/DDBJ whole genome shotgun (WGS) entry which is preliminary data.</text>
</comment>
<dbReference type="Pfam" id="PF05057">
    <property type="entry name" value="DUF676"/>
    <property type="match status" value="1"/>
</dbReference>
<comment type="similarity">
    <text evidence="1">Belongs to the putative lipase ROG1 family.</text>
</comment>
<protein>
    <submittedName>
        <fullName evidence="5">Serine esterase-domain-containing protein</fullName>
    </submittedName>
</protein>
<evidence type="ECO:0000256" key="1">
    <source>
        <dbReference type="ARBA" id="ARBA00007920"/>
    </source>
</evidence>
<accession>A0AAD5JV46</accession>
<organism evidence="5 6">
    <name type="scientific">Phascolomyces articulosus</name>
    <dbReference type="NCBI Taxonomy" id="60185"/>
    <lineage>
        <taxon>Eukaryota</taxon>
        <taxon>Fungi</taxon>
        <taxon>Fungi incertae sedis</taxon>
        <taxon>Mucoromycota</taxon>
        <taxon>Mucoromycotina</taxon>
        <taxon>Mucoromycetes</taxon>
        <taxon>Mucorales</taxon>
        <taxon>Lichtheimiaceae</taxon>
        <taxon>Phascolomyces</taxon>
    </lineage>
</organism>
<dbReference type="SUPFAM" id="SSF53474">
    <property type="entry name" value="alpha/beta-Hydrolases"/>
    <property type="match status" value="1"/>
</dbReference>
<feature type="compositionally biased region" description="Basic residues" evidence="2">
    <location>
        <begin position="349"/>
        <end position="358"/>
    </location>
</feature>
<name>A0AAD5JV46_9FUNG</name>
<dbReference type="Proteomes" id="UP001209540">
    <property type="component" value="Unassembled WGS sequence"/>
</dbReference>
<keyword evidence="3" id="KW-0812">Transmembrane</keyword>
<dbReference type="PANTHER" id="PTHR12482">
    <property type="entry name" value="LIPASE ROG1-RELATED-RELATED"/>
    <property type="match status" value="1"/>
</dbReference>
<feature type="region of interest" description="Disordered" evidence="2">
    <location>
        <begin position="308"/>
        <end position="362"/>
    </location>
</feature>
<reference evidence="5" key="1">
    <citation type="journal article" date="2022" name="IScience">
        <title>Evolution of zygomycete secretomes and the origins of terrestrial fungal ecologies.</title>
        <authorList>
            <person name="Chang Y."/>
            <person name="Wang Y."/>
            <person name="Mondo S."/>
            <person name="Ahrendt S."/>
            <person name="Andreopoulos W."/>
            <person name="Barry K."/>
            <person name="Beard J."/>
            <person name="Benny G.L."/>
            <person name="Blankenship S."/>
            <person name="Bonito G."/>
            <person name="Cuomo C."/>
            <person name="Desiro A."/>
            <person name="Gervers K.A."/>
            <person name="Hundley H."/>
            <person name="Kuo A."/>
            <person name="LaButti K."/>
            <person name="Lang B.F."/>
            <person name="Lipzen A."/>
            <person name="O'Donnell K."/>
            <person name="Pangilinan J."/>
            <person name="Reynolds N."/>
            <person name="Sandor L."/>
            <person name="Smith M.E."/>
            <person name="Tsang A."/>
            <person name="Grigoriev I.V."/>
            <person name="Stajich J.E."/>
            <person name="Spatafora J.W."/>
        </authorList>
    </citation>
    <scope>NUCLEOTIDE SEQUENCE</scope>
    <source>
        <strain evidence="5">RSA 2281</strain>
    </source>
</reference>